<evidence type="ECO:0000313" key="3">
    <source>
        <dbReference type="EMBL" id="GAA3131803.1"/>
    </source>
</evidence>
<dbReference type="Pfam" id="PF03457">
    <property type="entry name" value="HA"/>
    <property type="match status" value="1"/>
</dbReference>
<evidence type="ECO:0000256" key="1">
    <source>
        <dbReference type="SAM" id="MobiDB-lite"/>
    </source>
</evidence>
<keyword evidence="4" id="KW-1185">Reference proteome</keyword>
<evidence type="ECO:0000259" key="2">
    <source>
        <dbReference type="Pfam" id="PF03457"/>
    </source>
</evidence>
<accession>A0ABP6MZS6</accession>
<reference evidence="4" key="1">
    <citation type="journal article" date="2019" name="Int. J. Syst. Evol. Microbiol.">
        <title>The Global Catalogue of Microorganisms (GCM) 10K type strain sequencing project: providing services to taxonomists for standard genome sequencing and annotation.</title>
        <authorList>
            <consortium name="The Broad Institute Genomics Platform"/>
            <consortium name="The Broad Institute Genome Sequencing Center for Infectious Disease"/>
            <person name="Wu L."/>
            <person name="Ma J."/>
        </authorList>
    </citation>
    <scope>NUCLEOTIDE SEQUENCE [LARGE SCALE GENOMIC DNA]</scope>
    <source>
        <strain evidence="4">JCM 11574</strain>
    </source>
</reference>
<protein>
    <recommendedName>
        <fullName evidence="2">Helicase-associated domain-containing protein</fullName>
    </recommendedName>
</protein>
<proteinExistence type="predicted"/>
<feature type="domain" description="Helicase-associated" evidence="2">
    <location>
        <begin position="72"/>
        <end position="113"/>
    </location>
</feature>
<name>A0ABP6MZS6_9ACTN</name>
<dbReference type="Proteomes" id="UP001500893">
    <property type="component" value="Unassembled WGS sequence"/>
</dbReference>
<organism evidence="3 4">
    <name type="scientific">Streptomyces rameus</name>
    <dbReference type="NCBI Taxonomy" id="68261"/>
    <lineage>
        <taxon>Bacteria</taxon>
        <taxon>Bacillati</taxon>
        <taxon>Actinomycetota</taxon>
        <taxon>Actinomycetes</taxon>
        <taxon>Kitasatosporales</taxon>
        <taxon>Streptomycetaceae</taxon>
        <taxon>Streptomyces</taxon>
    </lineage>
</organism>
<feature type="region of interest" description="Disordered" evidence="1">
    <location>
        <begin position="212"/>
        <end position="241"/>
    </location>
</feature>
<comment type="caution">
    <text evidence="3">The sequence shown here is derived from an EMBL/GenBank/DDBJ whole genome shotgun (WGS) entry which is preliminary data.</text>
</comment>
<sequence length="241" mass="26464">MSAIATALASHDHRILERLPGKANRLPRETSQVIQRRWHFDFTVHPERIARAMDLASFDPHDQGVSRSRRLGLAAAQSYRDQYGHLDVPADKTDPTGYRLGTFITTMRDARTAGPPRGGLDRRTRRPGQIWDKPEAAWRSRLAAAADYLRAHGHLAAPATTPWGPGSPNNATSPPERTRRHSVGTAPPTHRAECVAPVRSRMNLPRASSLAGGRIPLITLRRDSAARPGRPPHTPVAQGPS</sequence>
<dbReference type="EMBL" id="BAAAVM010000021">
    <property type="protein sequence ID" value="GAA3131803.1"/>
    <property type="molecule type" value="Genomic_DNA"/>
</dbReference>
<gene>
    <name evidence="3" type="ORF">GCM10010521_17130</name>
</gene>
<feature type="region of interest" description="Disordered" evidence="1">
    <location>
        <begin position="157"/>
        <end position="192"/>
    </location>
</feature>
<dbReference type="RefSeq" id="WP_345048457.1">
    <property type="nucleotide sequence ID" value="NZ_BAAAVM010000021.1"/>
</dbReference>
<evidence type="ECO:0000313" key="4">
    <source>
        <dbReference type="Proteomes" id="UP001500893"/>
    </source>
</evidence>
<dbReference type="InterPro" id="IPR005114">
    <property type="entry name" value="Helicase_assoc"/>
</dbReference>